<evidence type="ECO:0000256" key="8">
    <source>
        <dbReference type="ARBA" id="ARBA00069168"/>
    </source>
</evidence>
<keyword evidence="1" id="KW-0732">Signal</keyword>
<feature type="disulfide bond" evidence="9">
    <location>
        <begin position="155"/>
        <end position="219"/>
    </location>
</feature>
<proteinExistence type="predicted"/>
<feature type="non-terminal residue" evidence="11">
    <location>
        <position position="1"/>
    </location>
</feature>
<dbReference type="Gene3D" id="3.10.250.10">
    <property type="entry name" value="SRCR-like domain"/>
    <property type="match status" value="2"/>
</dbReference>
<dbReference type="PRINTS" id="PR00258">
    <property type="entry name" value="SPERACTRCPTR"/>
</dbReference>
<evidence type="ECO:0000256" key="7">
    <source>
        <dbReference type="ARBA" id="ARBA00064153"/>
    </source>
</evidence>
<keyword evidence="2" id="KW-0677">Repeat</keyword>
<name>C3XYH1_BRAFL</name>
<dbReference type="AlphaFoldDB" id="C3XYH1"/>
<evidence type="ECO:0000256" key="3">
    <source>
        <dbReference type="ARBA" id="ARBA00023157"/>
    </source>
</evidence>
<evidence type="ECO:0000313" key="11">
    <source>
        <dbReference type="EMBL" id="EEN66856.1"/>
    </source>
</evidence>
<sequence length="229" mass="24408">IRLVGGSEWEEGRLEVRTYNTKDWGTVCSDGFDMEDAKVACNMLGFGDPEFIRDTTYFGQGTGDIKMANLGCGGHESSLFDCSYDGPGSGSCTHGDDVGLVCEAEMAESPPPPFPSGSCLLPTSSGRVLIRLVGGSEWGRLEVRTYNTKDWGTVCSDGFDMEDAKVACTMLGLGDASFIRDTTYYGEGTGDIKMASLECSGNETSLFSCPYLGTGHHSCSHSNDVGLLC</sequence>
<dbReference type="InterPro" id="IPR036772">
    <property type="entry name" value="SRCR-like_dom_sf"/>
</dbReference>
<protein>
    <recommendedName>
        <fullName evidence="8">Soluble scavenger receptor cysteine-rich domain-containing protein SSC5D</fullName>
    </recommendedName>
</protein>
<dbReference type="GO" id="GO:0016020">
    <property type="term" value="C:membrane"/>
    <property type="evidence" value="ECO:0007669"/>
    <property type="project" value="InterPro"/>
</dbReference>
<evidence type="ECO:0000256" key="4">
    <source>
        <dbReference type="ARBA" id="ARBA00023170"/>
    </source>
</evidence>
<dbReference type="EMBL" id="GG666473">
    <property type="protein sequence ID" value="EEN66856.1"/>
    <property type="molecule type" value="Genomic_DNA"/>
</dbReference>
<dbReference type="InParanoid" id="C3XYH1"/>
<evidence type="ECO:0000256" key="1">
    <source>
        <dbReference type="ARBA" id="ARBA00022729"/>
    </source>
</evidence>
<dbReference type="PANTHER" id="PTHR48071">
    <property type="entry name" value="SRCR DOMAIN-CONTAINING PROTEIN"/>
    <property type="match status" value="1"/>
</dbReference>
<evidence type="ECO:0000256" key="6">
    <source>
        <dbReference type="ARBA" id="ARBA00058074"/>
    </source>
</evidence>
<comment type="function">
    <text evidence="6">Binds to extracellular matrix proteins. Binds to pathogen-associated molecular patterns (PAMPs) present on the cell walls of Gram-positive and Gram-negative bacteria and fungi, behaving as a pattern recognition receptor (PRR). Induces bacterial and fungal aggregation and subsequent inhibition of PAMP-induced cytokine release. Does not possess intrinsic bactericidal activity. May play a role in the innate defense and homeostasis of certain epithelial surfaces.</text>
</comment>
<feature type="domain" description="SRCR" evidence="10">
    <location>
        <begin position="1"/>
        <end position="103"/>
    </location>
</feature>
<accession>C3XYH1</accession>
<dbReference type="FunFam" id="3.10.250.10:FF:000007">
    <property type="entry name" value="Soluble scavenger receptor cysteine-rich domain-containing protein SSC5D"/>
    <property type="match status" value="2"/>
</dbReference>
<dbReference type="InterPro" id="IPR001190">
    <property type="entry name" value="SRCR"/>
</dbReference>
<feature type="domain" description="SRCR" evidence="10">
    <location>
        <begin position="130"/>
        <end position="229"/>
    </location>
</feature>
<reference evidence="11" key="1">
    <citation type="journal article" date="2008" name="Nature">
        <title>The amphioxus genome and the evolution of the chordate karyotype.</title>
        <authorList>
            <consortium name="US DOE Joint Genome Institute (JGI-PGF)"/>
            <person name="Putnam N.H."/>
            <person name="Butts T."/>
            <person name="Ferrier D.E.K."/>
            <person name="Furlong R.F."/>
            <person name="Hellsten U."/>
            <person name="Kawashima T."/>
            <person name="Robinson-Rechavi M."/>
            <person name="Shoguchi E."/>
            <person name="Terry A."/>
            <person name="Yu J.-K."/>
            <person name="Benito-Gutierrez E.L."/>
            <person name="Dubchak I."/>
            <person name="Garcia-Fernandez J."/>
            <person name="Gibson-Brown J.J."/>
            <person name="Grigoriev I.V."/>
            <person name="Horton A.C."/>
            <person name="de Jong P.J."/>
            <person name="Jurka J."/>
            <person name="Kapitonov V.V."/>
            <person name="Kohara Y."/>
            <person name="Kuroki Y."/>
            <person name="Lindquist E."/>
            <person name="Lucas S."/>
            <person name="Osoegawa K."/>
            <person name="Pennacchio L.A."/>
            <person name="Salamov A.A."/>
            <person name="Satou Y."/>
            <person name="Sauka-Spengler T."/>
            <person name="Schmutz J."/>
            <person name="Shin-I T."/>
            <person name="Toyoda A."/>
            <person name="Bronner-Fraser M."/>
            <person name="Fujiyama A."/>
            <person name="Holland L.Z."/>
            <person name="Holland P.W.H."/>
            <person name="Satoh N."/>
            <person name="Rokhsar D.S."/>
        </authorList>
    </citation>
    <scope>NUCLEOTIDE SEQUENCE [LARGE SCALE GENOMIC DNA]</scope>
    <source>
        <strain evidence="11">S238N-H82</strain>
        <tissue evidence="11">Testes</tissue>
    </source>
</reference>
<evidence type="ECO:0000256" key="9">
    <source>
        <dbReference type="PROSITE-ProRule" id="PRU00196"/>
    </source>
</evidence>
<dbReference type="PANTHER" id="PTHR48071:SF18">
    <property type="entry name" value="DELETED IN MALIGNANT BRAIN TUMORS 1 PROTEIN-RELATED"/>
    <property type="match status" value="1"/>
</dbReference>
<feature type="disulfide bond" evidence="9">
    <location>
        <begin position="28"/>
        <end position="92"/>
    </location>
</feature>
<dbReference type="SUPFAM" id="SSF56487">
    <property type="entry name" value="SRCR-like"/>
    <property type="match status" value="2"/>
</dbReference>
<keyword evidence="3 9" id="KW-1015">Disulfide bond</keyword>
<feature type="disulfide bond" evidence="9">
    <location>
        <begin position="168"/>
        <end position="229"/>
    </location>
</feature>
<evidence type="ECO:0000256" key="5">
    <source>
        <dbReference type="ARBA" id="ARBA00023180"/>
    </source>
</evidence>
<keyword evidence="4" id="KW-0675">Receptor</keyword>
<dbReference type="Pfam" id="PF00530">
    <property type="entry name" value="SRCR"/>
    <property type="match status" value="2"/>
</dbReference>
<feature type="disulfide bond" evidence="9">
    <location>
        <begin position="72"/>
        <end position="82"/>
    </location>
</feature>
<feature type="disulfide bond" evidence="9">
    <location>
        <begin position="41"/>
        <end position="102"/>
    </location>
</feature>
<evidence type="ECO:0000256" key="2">
    <source>
        <dbReference type="ARBA" id="ARBA00022737"/>
    </source>
</evidence>
<dbReference type="SMART" id="SM00202">
    <property type="entry name" value="SR"/>
    <property type="match status" value="2"/>
</dbReference>
<comment type="subunit">
    <text evidence="7">Interacts with LGALS1 and laminin.</text>
</comment>
<evidence type="ECO:0000259" key="10">
    <source>
        <dbReference type="PROSITE" id="PS50287"/>
    </source>
</evidence>
<gene>
    <name evidence="11" type="ORF">BRAFLDRAFT_229159</name>
</gene>
<keyword evidence="5" id="KW-0325">Glycoprotein</keyword>
<organism>
    <name type="scientific">Branchiostoma floridae</name>
    <name type="common">Florida lancelet</name>
    <name type="synonym">Amphioxus</name>
    <dbReference type="NCBI Taxonomy" id="7739"/>
    <lineage>
        <taxon>Eukaryota</taxon>
        <taxon>Metazoa</taxon>
        <taxon>Chordata</taxon>
        <taxon>Cephalochordata</taxon>
        <taxon>Leptocardii</taxon>
        <taxon>Amphioxiformes</taxon>
        <taxon>Branchiostomatidae</taxon>
        <taxon>Branchiostoma</taxon>
    </lineage>
</organism>
<dbReference type="PROSITE" id="PS50287">
    <property type="entry name" value="SRCR_2"/>
    <property type="match status" value="2"/>
</dbReference>
<feature type="disulfide bond" evidence="9">
    <location>
        <begin position="199"/>
        <end position="209"/>
    </location>
</feature>
<feature type="non-terminal residue" evidence="11">
    <location>
        <position position="229"/>
    </location>
</feature>